<dbReference type="RefSeq" id="WP_006555633.1">
    <property type="nucleotide sequence ID" value="NZ_CALMIE010000098.1"/>
</dbReference>
<accession>A0A833FK96</accession>
<evidence type="ECO:0000313" key="2">
    <source>
        <dbReference type="EMBL" id="KAB1479717.1"/>
    </source>
</evidence>
<gene>
    <name evidence="2" type="ORF">F8R14_00090</name>
</gene>
<organism evidence="2 3">
    <name type="scientific">Veillonella seminalis</name>
    <dbReference type="NCBI Taxonomy" id="1502943"/>
    <lineage>
        <taxon>Bacteria</taxon>
        <taxon>Bacillati</taxon>
        <taxon>Bacillota</taxon>
        <taxon>Negativicutes</taxon>
        <taxon>Veillonellales</taxon>
        <taxon>Veillonellaceae</taxon>
        <taxon>Veillonella</taxon>
    </lineage>
</organism>
<evidence type="ECO:0000256" key="1">
    <source>
        <dbReference type="SAM" id="Phobius"/>
    </source>
</evidence>
<keyword evidence="1" id="KW-0812">Transmembrane</keyword>
<dbReference type="AlphaFoldDB" id="A0A833FK96"/>
<keyword evidence="1" id="KW-0472">Membrane</keyword>
<dbReference type="GeneID" id="83054364"/>
<dbReference type="Proteomes" id="UP000434554">
    <property type="component" value="Unassembled WGS sequence"/>
</dbReference>
<reference evidence="2 3" key="1">
    <citation type="submission" date="2019-09" db="EMBL/GenBank/DDBJ databases">
        <title>Draft genome sequence of 3 type strains from the CCUG.</title>
        <authorList>
            <person name="Pineiro-Iglesias B."/>
            <person name="Tunovic T."/>
            <person name="Unosson C."/>
            <person name="Inganas E."/>
            <person name="Ohlen M."/>
            <person name="Cardew S."/>
            <person name="Jensie-Markopoulos S."/>
            <person name="Salva-Serra F."/>
            <person name="Jaen-Luchoro D."/>
            <person name="Karlsson R."/>
            <person name="Svensson-Stadler L."/>
            <person name="Chun J."/>
            <person name="Moore E."/>
        </authorList>
    </citation>
    <scope>NUCLEOTIDE SEQUENCE [LARGE SCALE GENOMIC DNA]</scope>
    <source>
        <strain evidence="2 3">CCUG 65427</strain>
    </source>
</reference>
<proteinExistence type="predicted"/>
<dbReference type="EMBL" id="WBKH01000001">
    <property type="protein sequence ID" value="KAB1479717.1"/>
    <property type="molecule type" value="Genomic_DNA"/>
</dbReference>
<protein>
    <submittedName>
        <fullName evidence="2">Uncharacterized protein</fullName>
    </submittedName>
</protein>
<comment type="caution">
    <text evidence="2">The sequence shown here is derived from an EMBL/GenBank/DDBJ whole genome shotgun (WGS) entry which is preliminary data.</text>
</comment>
<sequence length="346" mass="40063">MVWFQQFTIQRKIKFKVMVFIFILAGLFTGGLLFSRGKEGVEWGPLTVLEINSGDSCTFVYPQERYYHVTLDRNKLVFPEIINHQACDCKIDDDKILVAYINTKSPSELIFKVITEGNSQRRIILETLSNQRIEEGAYPKIYITEKSYYVLSGRFLYKLSKANLKIEKIQLESYETPLITRDGRLFFRQGDFLVLDDDYGDKKMLPLSSKERVRGWGIEGESVIIERKDMAKMVSLKDETQTKLRTPSYGRLNVVGNMGHIAIILFSHTSGEVPLFDPALAAYSIIDHVDYWYYSPYLYDAVQHKFYDIPDEVKQLFPSHDASLTGYCAPLNLKLIEAEFHQYMDN</sequence>
<evidence type="ECO:0000313" key="3">
    <source>
        <dbReference type="Proteomes" id="UP000434554"/>
    </source>
</evidence>
<name>A0A833FK96_9FIRM</name>
<feature type="transmembrane region" description="Helical" evidence="1">
    <location>
        <begin position="15"/>
        <end position="34"/>
    </location>
</feature>
<keyword evidence="1" id="KW-1133">Transmembrane helix</keyword>